<dbReference type="Proteomes" id="UP001179600">
    <property type="component" value="Chromosome"/>
</dbReference>
<name>A0AAF0BIS2_9ENTE</name>
<accession>A0AAF0BIS2</accession>
<protein>
    <submittedName>
        <fullName evidence="1">DUF924 domain-containing protein</fullName>
    </submittedName>
</protein>
<evidence type="ECO:0000313" key="2">
    <source>
        <dbReference type="Proteomes" id="UP001179600"/>
    </source>
</evidence>
<proteinExistence type="predicted"/>
<dbReference type="Gene3D" id="1.20.58.320">
    <property type="entry name" value="TPR-like"/>
    <property type="match status" value="1"/>
</dbReference>
<dbReference type="InterPro" id="IPR011990">
    <property type="entry name" value="TPR-like_helical_dom_sf"/>
</dbReference>
<dbReference type="AlphaFoldDB" id="A0AAF0BIS2"/>
<dbReference type="EMBL" id="CP116507">
    <property type="protein sequence ID" value="WCG23226.1"/>
    <property type="molecule type" value="Genomic_DNA"/>
</dbReference>
<dbReference type="RefSeq" id="WP_202585562.1">
    <property type="nucleotide sequence ID" value="NZ_BKBT01000021.1"/>
</dbReference>
<evidence type="ECO:0000313" key="1">
    <source>
        <dbReference type="EMBL" id="WCG23226.1"/>
    </source>
</evidence>
<organism evidence="1 2">
    <name type="scientific">Vagococcus lutrae</name>
    <dbReference type="NCBI Taxonomy" id="81947"/>
    <lineage>
        <taxon>Bacteria</taxon>
        <taxon>Bacillati</taxon>
        <taxon>Bacillota</taxon>
        <taxon>Bacilli</taxon>
        <taxon>Lactobacillales</taxon>
        <taxon>Enterococcaceae</taxon>
        <taxon>Vagococcus</taxon>
    </lineage>
</organism>
<gene>
    <name evidence="1" type="ORF">PML95_03010</name>
</gene>
<dbReference type="Gene3D" id="1.25.40.10">
    <property type="entry name" value="Tetratricopeptide repeat domain"/>
    <property type="match status" value="1"/>
</dbReference>
<dbReference type="InterPro" id="IPR010323">
    <property type="entry name" value="DUF924"/>
</dbReference>
<sequence length="179" mass="20859">MTHQDVLHFWFEEATPAQWFEKDPTFDETIRQRFGECHRQATQGELVDWRASVRGRLAEIIVLDQFSRNLYRDDARSFAYDGMALVLTQEAMAHEDLSELTTAERAFLYMPLMHSESEKIHQIALKAFSEPGLETNLAYEKQHYDIIKRFGRYPHRNAVLGRPSTSEEIAFLKMPGSSF</sequence>
<reference evidence="1" key="1">
    <citation type="submission" date="2023-01" db="EMBL/GenBank/DDBJ databases">
        <title>Oxazolidinone resistance genes in florfenicol resistant enterococci from beef cattle and veal calves at slaughter.</title>
        <authorList>
            <person name="Biggel M."/>
        </authorList>
    </citation>
    <scope>NUCLEOTIDE SEQUENCE</scope>
    <source>
        <strain evidence="1">K204-1</strain>
    </source>
</reference>
<dbReference type="SUPFAM" id="SSF48452">
    <property type="entry name" value="TPR-like"/>
    <property type="match status" value="1"/>
</dbReference>
<dbReference type="Pfam" id="PF06041">
    <property type="entry name" value="DUF924"/>
    <property type="match status" value="1"/>
</dbReference>